<accession>A0A1B9XZ76</accession>
<dbReference type="EMBL" id="MAKX01000002">
    <property type="protein sequence ID" value="OCK42844.1"/>
    <property type="molecule type" value="Genomic_DNA"/>
</dbReference>
<dbReference type="OrthoDB" id="675847at2"/>
<dbReference type="Proteomes" id="UP000093186">
    <property type="component" value="Unassembled WGS sequence"/>
</dbReference>
<evidence type="ECO:0000313" key="3">
    <source>
        <dbReference type="Proteomes" id="UP000093186"/>
    </source>
</evidence>
<feature type="transmembrane region" description="Helical" evidence="1">
    <location>
        <begin position="153"/>
        <end position="172"/>
    </location>
</feature>
<keyword evidence="1" id="KW-0812">Transmembrane</keyword>
<feature type="transmembrane region" description="Helical" evidence="1">
    <location>
        <begin position="62"/>
        <end position="80"/>
    </location>
</feature>
<evidence type="ECO:0000313" key="2">
    <source>
        <dbReference type="EMBL" id="OCK42844.1"/>
    </source>
</evidence>
<keyword evidence="1" id="KW-1133">Transmembrane helix</keyword>
<dbReference type="AlphaFoldDB" id="A0A1B9XZ76"/>
<sequence length="221" mass="25307">MTPNLPLYISISFLLITVYVIYAFAKSNSLKKITLAIIMGWSVLICILAYNGVYHYTEGDKYSTFPLVMAPPVFFIVYLIRNKFYKNRDIRWSTAVHIVRFPVELLLFELAIRELLPIEMTFKGLNFDIIPGITAILLLLWMKYGNVNKKLLLGWNVLGLIFILFILTNGFLSQELLYKNFGYTVPNTAITYFPTILLGGVIVPIVIYTHISDIILLAKKP</sequence>
<proteinExistence type="predicted"/>
<reference evidence="2 3" key="1">
    <citation type="submission" date="2016-06" db="EMBL/GenBank/DDBJ databases">
        <title>Draft Genome Sequence of Tenacibaculum soleae UCD-KL19.</title>
        <authorList>
            <person name="Eisen J.A."/>
            <person name="Coil D.A."/>
            <person name="Lujan K.M."/>
        </authorList>
    </citation>
    <scope>NUCLEOTIDE SEQUENCE [LARGE SCALE GENOMIC DNA]</scope>
    <source>
        <strain evidence="2 3">UCD-KL19</strain>
    </source>
</reference>
<organism evidence="2 3">
    <name type="scientific">Tenacibaculum soleae</name>
    <dbReference type="NCBI Taxonomy" id="447689"/>
    <lineage>
        <taxon>Bacteria</taxon>
        <taxon>Pseudomonadati</taxon>
        <taxon>Bacteroidota</taxon>
        <taxon>Flavobacteriia</taxon>
        <taxon>Flavobacteriales</taxon>
        <taxon>Flavobacteriaceae</taxon>
        <taxon>Tenacibaculum</taxon>
    </lineage>
</organism>
<keyword evidence="3" id="KW-1185">Reference proteome</keyword>
<feature type="transmembrane region" description="Helical" evidence="1">
    <location>
        <begin position="32"/>
        <end position="50"/>
    </location>
</feature>
<feature type="transmembrane region" description="Helical" evidence="1">
    <location>
        <begin position="192"/>
        <end position="218"/>
    </location>
</feature>
<keyword evidence="1" id="KW-0472">Membrane</keyword>
<dbReference type="STRING" id="447689.BA195_08020"/>
<name>A0A1B9XZ76_9FLAO</name>
<comment type="caution">
    <text evidence="2">The sequence shown here is derived from an EMBL/GenBank/DDBJ whole genome shotgun (WGS) entry which is preliminary data.</text>
</comment>
<feature type="transmembrane region" description="Helical" evidence="1">
    <location>
        <begin position="6"/>
        <end position="25"/>
    </location>
</feature>
<evidence type="ECO:0000256" key="1">
    <source>
        <dbReference type="SAM" id="Phobius"/>
    </source>
</evidence>
<protein>
    <submittedName>
        <fullName evidence="2">Uncharacterized protein</fullName>
    </submittedName>
</protein>
<gene>
    <name evidence="2" type="ORF">BA195_08020</name>
</gene>
<dbReference type="RefSeq" id="WP_068704281.1">
    <property type="nucleotide sequence ID" value="NZ_MAKX01000002.1"/>
</dbReference>